<evidence type="ECO:0000259" key="2">
    <source>
        <dbReference type="Pfam" id="PF02668"/>
    </source>
</evidence>
<evidence type="ECO:0000256" key="1">
    <source>
        <dbReference type="ARBA" id="ARBA00023002"/>
    </source>
</evidence>
<comment type="caution">
    <text evidence="3">The sequence shown here is derived from an EMBL/GenBank/DDBJ whole genome shotgun (WGS) entry which is preliminary data.</text>
</comment>
<gene>
    <name evidence="3" type="ORF">JYK14_08220</name>
</gene>
<reference evidence="3 4" key="1">
    <citation type="submission" date="2021-12" db="EMBL/GenBank/DDBJ databases">
        <title>Siccirubricoccus leaddurans sp. nov., a high concentration Zn2+ tolerance bacterium.</title>
        <authorList>
            <person name="Cao Y."/>
        </authorList>
    </citation>
    <scope>NUCLEOTIDE SEQUENCE [LARGE SCALE GENOMIC DNA]</scope>
    <source>
        <strain evidence="3 4">KC 17139</strain>
    </source>
</reference>
<dbReference type="InterPro" id="IPR003819">
    <property type="entry name" value="TauD/TfdA-like"/>
</dbReference>
<feature type="domain" description="TauD/TfdA-like" evidence="2">
    <location>
        <begin position="162"/>
        <end position="316"/>
    </location>
</feature>
<dbReference type="Gene3D" id="3.60.130.10">
    <property type="entry name" value="Clavaminate synthase-like"/>
    <property type="match status" value="1"/>
</dbReference>
<evidence type="ECO:0000313" key="3">
    <source>
        <dbReference type="EMBL" id="MCO6416151.1"/>
    </source>
</evidence>
<dbReference type="Pfam" id="PF02668">
    <property type="entry name" value="TauD"/>
    <property type="match status" value="1"/>
</dbReference>
<dbReference type="EMBL" id="JAFIRR010000048">
    <property type="protein sequence ID" value="MCO6416151.1"/>
    <property type="molecule type" value="Genomic_DNA"/>
</dbReference>
<name>A0ABT1D2L2_9PROT</name>
<dbReference type="Proteomes" id="UP001523392">
    <property type="component" value="Unassembled WGS sequence"/>
</dbReference>
<keyword evidence="3" id="KW-0223">Dioxygenase</keyword>
<dbReference type="SUPFAM" id="SSF51197">
    <property type="entry name" value="Clavaminate synthase-like"/>
    <property type="match status" value="1"/>
</dbReference>
<dbReference type="InterPro" id="IPR042098">
    <property type="entry name" value="TauD-like_sf"/>
</dbReference>
<protein>
    <submittedName>
        <fullName evidence="3">TauD/TfdA family dioxygenase</fullName>
    </submittedName>
</protein>
<dbReference type="GO" id="GO:0051213">
    <property type="term" value="F:dioxygenase activity"/>
    <property type="evidence" value="ECO:0007669"/>
    <property type="project" value="UniProtKB-KW"/>
</dbReference>
<proteinExistence type="predicted"/>
<keyword evidence="1" id="KW-0560">Oxidoreductase</keyword>
<keyword evidence="4" id="KW-1185">Reference proteome</keyword>
<evidence type="ECO:0000313" key="4">
    <source>
        <dbReference type="Proteomes" id="UP001523392"/>
    </source>
</evidence>
<dbReference type="RefSeq" id="WP_252952758.1">
    <property type="nucleotide sequence ID" value="NZ_JAFIRR010000048.1"/>
</dbReference>
<sequence length="336" mass="35496">MPGVEPPQEIVLDAGRLATALALVPDEDPCIRPVQLREQAADAAGAALGPDDATPLGHFADGLEPWLIVRTGIDLSGLPPTPLDFPPIQDRSWWPLGWLTVGLMSRLGARLVSYACENKGAAFVNLVGRPEEVVGAGLAERSTKAMRGHTDGASFPFPSEFAMGGEAHSPAPDFLVLVGLRNPAGTPTKLAPASMALDALTDQELEAMEGPWFDIAPQGTFDTEQIRVGAPLLSRREPRHGLSMRFSHGKITASHGAPPAAETALQRFKEALPDLYAEVAIGPGDICLIHNRQVIHGRGAPGSGVGGTTRWLLRTYGWMGDTVGNPQAGGPAHVHL</sequence>
<organism evidence="3 4">
    <name type="scientific">Siccirubricoccus soli</name>
    <dbReference type="NCBI Taxonomy" id="2899147"/>
    <lineage>
        <taxon>Bacteria</taxon>
        <taxon>Pseudomonadati</taxon>
        <taxon>Pseudomonadota</taxon>
        <taxon>Alphaproteobacteria</taxon>
        <taxon>Acetobacterales</taxon>
        <taxon>Roseomonadaceae</taxon>
        <taxon>Siccirubricoccus</taxon>
    </lineage>
</organism>
<accession>A0ABT1D2L2</accession>